<dbReference type="Proteomes" id="UP001152320">
    <property type="component" value="Chromosome 11"/>
</dbReference>
<evidence type="ECO:0000313" key="11">
    <source>
        <dbReference type="Proteomes" id="UP001152320"/>
    </source>
</evidence>
<dbReference type="GO" id="GO:0003677">
    <property type="term" value="F:DNA binding"/>
    <property type="evidence" value="ECO:0007669"/>
    <property type="project" value="TreeGrafter"/>
</dbReference>
<keyword evidence="3 5" id="KW-0378">Hydrolase</keyword>
<dbReference type="PIRSF" id="PIRSF000988">
    <property type="entry name" value="DNase_I_euk"/>
    <property type="match status" value="1"/>
</dbReference>
<evidence type="ECO:0000256" key="5">
    <source>
        <dbReference type="PIRNR" id="PIRNR000988"/>
    </source>
</evidence>
<dbReference type="PRINTS" id="PR00130">
    <property type="entry name" value="DNASEI"/>
</dbReference>
<feature type="active site" evidence="6">
    <location>
        <position position="152"/>
    </location>
</feature>
<keyword evidence="5" id="KW-0255">Endonuclease</keyword>
<feature type="active site" evidence="6">
    <location>
        <position position="102"/>
    </location>
</feature>
<dbReference type="SMART" id="SM00476">
    <property type="entry name" value="DNaseIc"/>
    <property type="match status" value="1"/>
</dbReference>
<dbReference type="OrthoDB" id="10061407at2759"/>
<evidence type="ECO:0000256" key="3">
    <source>
        <dbReference type="ARBA" id="ARBA00022801"/>
    </source>
</evidence>
<dbReference type="GO" id="GO:0006308">
    <property type="term" value="P:DNA catabolic process"/>
    <property type="evidence" value="ECO:0007669"/>
    <property type="project" value="InterPro"/>
</dbReference>
<dbReference type="InterPro" id="IPR033125">
    <property type="entry name" value="DNASE_I_2"/>
</dbReference>
<dbReference type="CDD" id="cd10282">
    <property type="entry name" value="DNase1"/>
    <property type="match status" value="1"/>
</dbReference>
<feature type="signal peptide" evidence="8">
    <location>
        <begin position="1"/>
        <end position="22"/>
    </location>
</feature>
<feature type="chain" id="PRO_5040180364" description="Deoxyribonuclease" evidence="8">
    <location>
        <begin position="23"/>
        <end position="273"/>
    </location>
</feature>
<name>A0A9Q1BWW8_HOLLE</name>
<dbReference type="Gene3D" id="3.60.10.10">
    <property type="entry name" value="Endonuclease/exonuclease/phosphatase"/>
    <property type="match status" value="1"/>
</dbReference>
<dbReference type="PANTHER" id="PTHR11371:SF31">
    <property type="entry name" value="EXTRACELLULAR NUCLEASE"/>
    <property type="match status" value="1"/>
</dbReference>
<evidence type="ECO:0000313" key="10">
    <source>
        <dbReference type="EMBL" id="KAJ8034041.1"/>
    </source>
</evidence>
<keyword evidence="4 7" id="KW-1015">Disulfide bond</keyword>
<protein>
    <recommendedName>
        <fullName evidence="5">Deoxyribonuclease</fullName>
    </recommendedName>
</protein>
<keyword evidence="2 5" id="KW-0540">Nuclease</keyword>
<keyword evidence="8" id="KW-0732">Signal</keyword>
<feature type="disulfide bond" description="Essential for enzymatic activity" evidence="7">
    <location>
        <begin position="191"/>
        <end position="227"/>
    </location>
</feature>
<dbReference type="GO" id="GO:0005634">
    <property type="term" value="C:nucleus"/>
    <property type="evidence" value="ECO:0007669"/>
    <property type="project" value="TreeGrafter"/>
</dbReference>
<evidence type="ECO:0000256" key="2">
    <source>
        <dbReference type="ARBA" id="ARBA00022722"/>
    </source>
</evidence>
<dbReference type="EMBL" id="JAIZAY010000011">
    <property type="protein sequence ID" value="KAJ8034041.1"/>
    <property type="molecule type" value="Genomic_DNA"/>
</dbReference>
<reference evidence="10" key="1">
    <citation type="submission" date="2021-10" db="EMBL/GenBank/DDBJ databases">
        <title>Tropical sea cucumber genome reveals ecological adaptation and Cuvierian tubules defense mechanism.</title>
        <authorList>
            <person name="Chen T."/>
        </authorList>
    </citation>
    <scope>NUCLEOTIDE SEQUENCE</scope>
    <source>
        <strain evidence="10">Nanhai2018</strain>
        <tissue evidence="10">Muscle</tissue>
    </source>
</reference>
<dbReference type="Pfam" id="PF03372">
    <property type="entry name" value="Exo_endo_phos"/>
    <property type="match status" value="1"/>
</dbReference>
<dbReference type="InterPro" id="IPR036691">
    <property type="entry name" value="Endo/exonu/phosph_ase_sf"/>
</dbReference>
<organism evidence="10 11">
    <name type="scientific">Holothuria leucospilota</name>
    <name type="common">Black long sea cucumber</name>
    <name type="synonym">Mertensiothuria leucospilota</name>
    <dbReference type="NCBI Taxonomy" id="206669"/>
    <lineage>
        <taxon>Eukaryota</taxon>
        <taxon>Metazoa</taxon>
        <taxon>Echinodermata</taxon>
        <taxon>Eleutherozoa</taxon>
        <taxon>Echinozoa</taxon>
        <taxon>Holothuroidea</taxon>
        <taxon>Aspidochirotacea</taxon>
        <taxon>Aspidochirotida</taxon>
        <taxon>Holothuriidae</taxon>
        <taxon>Holothuria</taxon>
    </lineage>
</organism>
<evidence type="ECO:0000256" key="8">
    <source>
        <dbReference type="SAM" id="SignalP"/>
    </source>
</evidence>
<keyword evidence="11" id="KW-1185">Reference proteome</keyword>
<evidence type="ECO:0000259" key="9">
    <source>
        <dbReference type="Pfam" id="PF03372"/>
    </source>
</evidence>
<comment type="caution">
    <text evidence="10">The sequence shown here is derived from an EMBL/GenBank/DDBJ whole genome shotgun (WGS) entry which is preliminary data.</text>
</comment>
<dbReference type="PANTHER" id="PTHR11371">
    <property type="entry name" value="DEOXYRIBONUCLEASE"/>
    <property type="match status" value="1"/>
</dbReference>
<evidence type="ECO:0000256" key="6">
    <source>
        <dbReference type="PIRSR" id="PIRSR000988-1"/>
    </source>
</evidence>
<evidence type="ECO:0000256" key="4">
    <source>
        <dbReference type="ARBA" id="ARBA00023157"/>
    </source>
</evidence>
<dbReference type="InterPro" id="IPR005135">
    <property type="entry name" value="Endo/exonuclease/phosphatase"/>
</dbReference>
<dbReference type="SUPFAM" id="SSF56219">
    <property type="entry name" value="DNase I-like"/>
    <property type="match status" value="1"/>
</dbReference>
<dbReference type="InterPro" id="IPR016202">
    <property type="entry name" value="DNase_I"/>
</dbReference>
<feature type="domain" description="Endonuclease/exonuclease/phosphatase" evidence="9">
    <location>
        <begin position="49"/>
        <end position="265"/>
    </location>
</feature>
<dbReference type="PROSITE" id="PS00918">
    <property type="entry name" value="DNASE_I_2"/>
    <property type="match status" value="1"/>
</dbReference>
<evidence type="ECO:0000256" key="7">
    <source>
        <dbReference type="PIRSR" id="PIRSR000988-2"/>
    </source>
</evidence>
<accession>A0A9Q1BWW8</accession>
<evidence type="ECO:0000256" key="1">
    <source>
        <dbReference type="ARBA" id="ARBA00007359"/>
    </source>
</evidence>
<comment type="similarity">
    <text evidence="1 5">Belongs to the DNase I family.</text>
</comment>
<dbReference type="AlphaFoldDB" id="A0A9Q1BWW8"/>
<proteinExistence type="inferred from homology"/>
<sequence>MKVLHIVLLVAVLCCSVQFSKAIQRRIGAFNIQVFGQSKAGEWWVMYDLVQILKRYDLVLIQEIRDSSGTAIIELLDDLNGSTGNAYNMIIGSRQGRSNSKEQYCYFYKKSVFQVLDQNEYPDYNDDFERPPFNVRFRDKGDGKEFVASGLHAKPDDAVKEIDRMIDVYTHIENTLGTSDVVMMGDFNADCSYVGSSDWSSISLWTDSRFNWLINNYADTTVSSTDCAYDRIVTAGSLNFYSGKVYEFDKELSLETYNPVDVSDHYPVEAYVA</sequence>
<gene>
    <name evidence="10" type="ORF">HOLleu_24458</name>
</gene>
<dbReference type="GO" id="GO:0004530">
    <property type="term" value="F:deoxyribonuclease I activity"/>
    <property type="evidence" value="ECO:0007669"/>
    <property type="project" value="TreeGrafter"/>
</dbReference>